<accession>A0ABP1X1S9</accession>
<comment type="caution">
    <text evidence="1">The sequence shown here is derived from an EMBL/GenBank/DDBJ whole genome shotgun (WGS) entry which is preliminary data.</text>
</comment>
<sequence>MNFFKSMLNKGKIADDDLTGKTVGEIMTKATNGELLVEGKATYEIAHEKKHDLETMLKCCESELNKFKLTNQAPAPYYFERVAILARKAKNYDLEVSICERYIAVMDEIYGNQRIGIKAGPRFASIEKRLPKAKQLQQKNT</sequence>
<gene>
    <name evidence="1" type="ORF">VCR4J5_660054</name>
</gene>
<protein>
    <recommendedName>
        <fullName evidence="3">BAR domain-containing protein</fullName>
    </recommendedName>
</protein>
<evidence type="ECO:0008006" key="3">
    <source>
        <dbReference type="Google" id="ProtNLM"/>
    </source>
</evidence>
<name>A0ABP1X1S9_9VIBR</name>
<proteinExistence type="predicted"/>
<dbReference type="Proteomes" id="UP000049077">
    <property type="component" value="Unassembled WGS sequence"/>
</dbReference>
<evidence type="ECO:0000313" key="1">
    <source>
        <dbReference type="EMBL" id="CDT50998.1"/>
    </source>
</evidence>
<reference evidence="1 2" key="1">
    <citation type="submission" date="2014-06" db="EMBL/GenBank/DDBJ databases">
        <authorList>
            <person name="Le Roux F."/>
        </authorList>
    </citation>
    <scope>NUCLEOTIDE SEQUENCE [LARGE SCALE GENOMIC DNA]</scope>
    <source>
        <strain evidence="1 2">J5-4</strain>
    </source>
</reference>
<dbReference type="RefSeq" id="WP_048657936.1">
    <property type="nucleotide sequence ID" value="NZ_CAWMAN010000022.1"/>
</dbReference>
<evidence type="ECO:0000313" key="2">
    <source>
        <dbReference type="Proteomes" id="UP000049077"/>
    </source>
</evidence>
<keyword evidence="2" id="KW-1185">Reference proteome</keyword>
<dbReference type="EMBL" id="CCJX01000153">
    <property type="protein sequence ID" value="CDT50998.1"/>
    <property type="molecule type" value="Genomic_DNA"/>
</dbReference>
<organism evidence="1 2">
    <name type="scientific">Vibrio crassostreae</name>
    <dbReference type="NCBI Taxonomy" id="246167"/>
    <lineage>
        <taxon>Bacteria</taxon>
        <taxon>Pseudomonadati</taxon>
        <taxon>Pseudomonadota</taxon>
        <taxon>Gammaproteobacteria</taxon>
        <taxon>Vibrionales</taxon>
        <taxon>Vibrionaceae</taxon>
        <taxon>Vibrio</taxon>
    </lineage>
</organism>